<dbReference type="PROSITE" id="PS50013">
    <property type="entry name" value="CHROMO_2"/>
    <property type="match status" value="1"/>
</dbReference>
<evidence type="ECO:0000259" key="1">
    <source>
        <dbReference type="PROSITE" id="PS50013"/>
    </source>
</evidence>
<dbReference type="InterPro" id="IPR016197">
    <property type="entry name" value="Chromo-like_dom_sf"/>
</dbReference>
<dbReference type="PROSITE" id="PS50994">
    <property type="entry name" value="INTEGRASE"/>
    <property type="match status" value="1"/>
</dbReference>
<dbReference type="InterPro" id="IPR023780">
    <property type="entry name" value="Chromo_domain"/>
</dbReference>
<dbReference type="InterPro" id="IPR001584">
    <property type="entry name" value="Integrase_cat-core"/>
</dbReference>
<protein>
    <submittedName>
        <fullName evidence="3">Retrotransposable element Tf2</fullName>
    </submittedName>
</protein>
<accession>A0ABQ5HMG6</accession>
<gene>
    <name evidence="3" type="ORF">Tco_1070770</name>
</gene>
<dbReference type="Gene3D" id="2.40.50.40">
    <property type="match status" value="1"/>
</dbReference>
<evidence type="ECO:0000313" key="4">
    <source>
        <dbReference type="Proteomes" id="UP001151760"/>
    </source>
</evidence>
<reference evidence="3" key="2">
    <citation type="submission" date="2022-01" db="EMBL/GenBank/DDBJ databases">
        <authorList>
            <person name="Yamashiro T."/>
            <person name="Shiraishi A."/>
            <person name="Satake H."/>
            <person name="Nakayama K."/>
        </authorList>
    </citation>
    <scope>NUCLEOTIDE SEQUENCE</scope>
</reference>
<dbReference type="PANTHER" id="PTHR37984:SF5">
    <property type="entry name" value="PROTEIN NYNRIN-LIKE"/>
    <property type="match status" value="1"/>
</dbReference>
<dbReference type="Pfam" id="PF00385">
    <property type="entry name" value="Chromo"/>
    <property type="match status" value="1"/>
</dbReference>
<dbReference type="EMBL" id="BQNB010019787">
    <property type="protein sequence ID" value="GJT89053.1"/>
    <property type="molecule type" value="Genomic_DNA"/>
</dbReference>
<evidence type="ECO:0000259" key="2">
    <source>
        <dbReference type="PROSITE" id="PS50994"/>
    </source>
</evidence>
<name>A0ABQ5HMG6_9ASTR</name>
<comment type="caution">
    <text evidence="3">The sequence shown here is derived from an EMBL/GenBank/DDBJ whole genome shotgun (WGS) entry which is preliminary data.</text>
</comment>
<dbReference type="PANTHER" id="PTHR37984">
    <property type="entry name" value="PROTEIN CBG26694"/>
    <property type="match status" value="1"/>
</dbReference>
<dbReference type="InterPro" id="IPR012337">
    <property type="entry name" value="RNaseH-like_sf"/>
</dbReference>
<feature type="domain" description="Chromo" evidence="1">
    <location>
        <begin position="225"/>
        <end position="277"/>
    </location>
</feature>
<evidence type="ECO:0000313" key="3">
    <source>
        <dbReference type="EMBL" id="GJT89053.1"/>
    </source>
</evidence>
<organism evidence="3 4">
    <name type="scientific">Tanacetum coccineum</name>
    <dbReference type="NCBI Taxonomy" id="301880"/>
    <lineage>
        <taxon>Eukaryota</taxon>
        <taxon>Viridiplantae</taxon>
        <taxon>Streptophyta</taxon>
        <taxon>Embryophyta</taxon>
        <taxon>Tracheophyta</taxon>
        <taxon>Spermatophyta</taxon>
        <taxon>Magnoliopsida</taxon>
        <taxon>eudicotyledons</taxon>
        <taxon>Gunneridae</taxon>
        <taxon>Pentapetalae</taxon>
        <taxon>asterids</taxon>
        <taxon>campanulids</taxon>
        <taxon>Asterales</taxon>
        <taxon>Asteraceae</taxon>
        <taxon>Asteroideae</taxon>
        <taxon>Anthemideae</taxon>
        <taxon>Anthemidinae</taxon>
        <taxon>Tanacetum</taxon>
    </lineage>
</organism>
<dbReference type="Proteomes" id="UP001151760">
    <property type="component" value="Unassembled WGS sequence"/>
</dbReference>
<dbReference type="InterPro" id="IPR000953">
    <property type="entry name" value="Chromo/chromo_shadow_dom"/>
</dbReference>
<dbReference type="SUPFAM" id="SSF54160">
    <property type="entry name" value="Chromo domain-like"/>
    <property type="match status" value="1"/>
</dbReference>
<keyword evidence="4" id="KW-1185">Reference proteome</keyword>
<sequence length="277" mass="32497">MALSHPYIATSVAQVFLDYVYRLHGLPSSIVSDRDVVFLSNFWQSLFKLLKVDLKMSTAYHPQTDGQTKVVNKCLECFLRWMTGKRPKEWVQWLPLAEFWYNTNKYSLTNITPFEVVYGQTPPLHVPYLVGKSVMEVVDRTLQAREATIEMIKFHLRKAQDRMKNYVDKKRSEREFEVRMWVYLKLQPHMQVTIRQEQQHKLSAKGNTNNMGILPHCGFDGLLSIEPEAVLDMTMSKLNNKAAVYVLVKWVNHSEEDATWELYDDLVQRFPEFQIDS</sequence>
<feature type="domain" description="Integrase catalytic" evidence="2">
    <location>
        <begin position="1"/>
        <end position="121"/>
    </location>
</feature>
<proteinExistence type="predicted"/>
<dbReference type="Gene3D" id="3.30.420.10">
    <property type="entry name" value="Ribonuclease H-like superfamily/Ribonuclease H"/>
    <property type="match status" value="1"/>
</dbReference>
<reference evidence="3" key="1">
    <citation type="journal article" date="2022" name="Int. J. Mol. Sci.">
        <title>Draft Genome of Tanacetum Coccineum: Genomic Comparison of Closely Related Tanacetum-Family Plants.</title>
        <authorList>
            <person name="Yamashiro T."/>
            <person name="Shiraishi A."/>
            <person name="Nakayama K."/>
            <person name="Satake H."/>
        </authorList>
    </citation>
    <scope>NUCLEOTIDE SEQUENCE</scope>
</reference>
<dbReference type="InterPro" id="IPR036397">
    <property type="entry name" value="RNaseH_sf"/>
</dbReference>
<dbReference type="SUPFAM" id="SSF53098">
    <property type="entry name" value="Ribonuclease H-like"/>
    <property type="match status" value="1"/>
</dbReference>
<dbReference type="InterPro" id="IPR050951">
    <property type="entry name" value="Retrovirus_Pol_polyprotein"/>
</dbReference>